<comment type="similarity">
    <text evidence="2">Belongs to the DRAM/TMEM150 family.</text>
</comment>
<proteinExistence type="inferred from homology"/>
<evidence type="ECO:0000256" key="6">
    <source>
        <dbReference type="SAM" id="MobiDB-lite"/>
    </source>
</evidence>
<evidence type="ECO:0000256" key="5">
    <source>
        <dbReference type="ARBA" id="ARBA00023136"/>
    </source>
</evidence>
<evidence type="ECO:0000256" key="2">
    <source>
        <dbReference type="ARBA" id="ARBA00006565"/>
    </source>
</evidence>
<dbReference type="InterPro" id="IPR019402">
    <property type="entry name" value="CWH43_N"/>
</dbReference>
<feature type="transmembrane region" description="Helical" evidence="7">
    <location>
        <begin position="12"/>
        <end position="30"/>
    </location>
</feature>
<evidence type="ECO:0000256" key="4">
    <source>
        <dbReference type="ARBA" id="ARBA00022989"/>
    </source>
</evidence>
<reference evidence="9" key="1">
    <citation type="journal article" date="2016" name="Ticks Tick Borne Dis.">
        <title>De novo assembly and annotation of the salivary gland transcriptome of Rhipicephalus appendiculatus male and female ticks during blood feeding.</title>
        <authorList>
            <person name="de Castro M.H."/>
            <person name="de Klerk D."/>
            <person name="Pienaar R."/>
            <person name="Latif A.A."/>
            <person name="Rees D.J."/>
            <person name="Mans B.J."/>
        </authorList>
    </citation>
    <scope>NUCLEOTIDE SEQUENCE</scope>
    <source>
        <tissue evidence="9">Salivary glands</tissue>
    </source>
</reference>
<comment type="subcellular location">
    <subcellularLocation>
        <location evidence="1">Endomembrane system</location>
        <topology evidence="1">Multi-pass membrane protein</topology>
    </subcellularLocation>
</comment>
<evidence type="ECO:0000256" key="3">
    <source>
        <dbReference type="ARBA" id="ARBA00022692"/>
    </source>
</evidence>
<feature type="domain" description="CWH43-like N-terminal" evidence="8">
    <location>
        <begin position="9"/>
        <end position="236"/>
    </location>
</feature>
<feature type="transmembrane region" description="Helical" evidence="7">
    <location>
        <begin position="209"/>
        <end position="232"/>
    </location>
</feature>
<protein>
    <submittedName>
        <fullName evidence="9">Carrier protein</fullName>
    </submittedName>
</protein>
<feature type="transmembrane region" description="Helical" evidence="7">
    <location>
        <begin position="55"/>
        <end position="79"/>
    </location>
</feature>
<keyword evidence="4 7" id="KW-1133">Transmembrane helix</keyword>
<organism evidence="9">
    <name type="scientific">Rhipicephalus appendiculatus</name>
    <name type="common">Brown ear tick</name>
    <dbReference type="NCBI Taxonomy" id="34631"/>
    <lineage>
        <taxon>Eukaryota</taxon>
        <taxon>Metazoa</taxon>
        <taxon>Ecdysozoa</taxon>
        <taxon>Arthropoda</taxon>
        <taxon>Chelicerata</taxon>
        <taxon>Arachnida</taxon>
        <taxon>Acari</taxon>
        <taxon>Parasitiformes</taxon>
        <taxon>Ixodida</taxon>
        <taxon>Ixodoidea</taxon>
        <taxon>Ixodidae</taxon>
        <taxon>Rhipicephalinae</taxon>
        <taxon>Rhipicephalus</taxon>
        <taxon>Rhipicephalus</taxon>
    </lineage>
</organism>
<dbReference type="AlphaFoldDB" id="A0A131Z417"/>
<dbReference type="PANTHER" id="PTHR21324">
    <property type="entry name" value="FASTING-INDUCIBLE INTEGRAL MEMBRANE PROTEIN TM6P1-RELATED"/>
    <property type="match status" value="1"/>
</dbReference>
<feature type="transmembrane region" description="Helical" evidence="7">
    <location>
        <begin position="124"/>
        <end position="157"/>
    </location>
</feature>
<dbReference type="PANTHER" id="PTHR21324:SF2">
    <property type="entry name" value="EG:22E5.9 PROTEIN"/>
    <property type="match status" value="1"/>
</dbReference>
<evidence type="ECO:0000256" key="1">
    <source>
        <dbReference type="ARBA" id="ARBA00004127"/>
    </source>
</evidence>
<evidence type="ECO:0000313" key="9">
    <source>
        <dbReference type="EMBL" id="JAP85186.1"/>
    </source>
</evidence>
<sequence length="277" mass="30460">MEIVITKLQYISYLGFLCGAVGIMTSYAIAVSKGDVEPWLPYISDAGGDPPQSSIFSFSMILVSLFFLVGCCVCYMIMVVKNSTQDFYVKWLSRLIPLAGAGCSAGMVLLAINPVGHLRRDGTWLYPIFVPHMVGAVGMFASGISLMWILAWCNYLLDYGAWKTSFYARCLIAIVGIISGVLTIAYCPLGQAEHLGPLPNGPRKYPEGILVSTISEWVVVLTFMAFTLSFAAEFRKFKLTLKLEYISEPNSSRTQLKTAAENHGETCLREESPTSPK</sequence>
<dbReference type="GO" id="GO:0012505">
    <property type="term" value="C:endomembrane system"/>
    <property type="evidence" value="ECO:0007669"/>
    <property type="project" value="UniProtKB-SubCell"/>
</dbReference>
<keyword evidence="3 7" id="KW-0812">Transmembrane</keyword>
<dbReference type="EMBL" id="GEDV01003371">
    <property type="protein sequence ID" value="JAP85186.1"/>
    <property type="molecule type" value="Transcribed_RNA"/>
</dbReference>
<evidence type="ECO:0000259" key="8">
    <source>
        <dbReference type="Pfam" id="PF10277"/>
    </source>
</evidence>
<feature type="compositionally biased region" description="Basic and acidic residues" evidence="6">
    <location>
        <begin position="260"/>
        <end position="277"/>
    </location>
</feature>
<dbReference type="Pfam" id="PF10277">
    <property type="entry name" value="Frag1"/>
    <property type="match status" value="1"/>
</dbReference>
<feature type="transmembrane region" description="Helical" evidence="7">
    <location>
        <begin position="91"/>
        <end position="112"/>
    </location>
</feature>
<feature type="transmembrane region" description="Helical" evidence="7">
    <location>
        <begin position="166"/>
        <end position="189"/>
    </location>
</feature>
<evidence type="ECO:0000256" key="7">
    <source>
        <dbReference type="SAM" id="Phobius"/>
    </source>
</evidence>
<keyword evidence="5 7" id="KW-0472">Membrane</keyword>
<accession>A0A131Z417</accession>
<name>A0A131Z417_RHIAP</name>
<dbReference type="InterPro" id="IPR050911">
    <property type="entry name" value="DRAM/TMEM150_Autophagy_Mod"/>
</dbReference>
<feature type="region of interest" description="Disordered" evidence="6">
    <location>
        <begin position="257"/>
        <end position="277"/>
    </location>
</feature>